<comment type="subunit">
    <text evidence="5 12">Tetramer of two alpha and two beta chains.</text>
</comment>
<comment type="function">
    <text evidence="2 12">The beta subunit is responsible for the synthesis of L-tryptophan from indole and L-serine.</text>
</comment>
<dbReference type="InterPro" id="IPR036052">
    <property type="entry name" value="TrpB-like_PALP_sf"/>
</dbReference>
<evidence type="ECO:0000256" key="2">
    <source>
        <dbReference type="ARBA" id="ARBA00002786"/>
    </source>
</evidence>
<keyword evidence="7 12" id="KW-0822">Tryptophan biosynthesis</keyword>
<dbReference type="PANTHER" id="PTHR48077:SF3">
    <property type="entry name" value="TRYPTOPHAN SYNTHASE"/>
    <property type="match status" value="1"/>
</dbReference>
<evidence type="ECO:0000256" key="10">
    <source>
        <dbReference type="ARBA" id="ARBA00023239"/>
    </source>
</evidence>
<dbReference type="Pfam" id="PF00291">
    <property type="entry name" value="PALP"/>
    <property type="match status" value="1"/>
</dbReference>
<dbReference type="CDD" id="cd06446">
    <property type="entry name" value="Trp-synth_B"/>
    <property type="match status" value="1"/>
</dbReference>
<keyword evidence="10 12" id="KW-0456">Lyase</keyword>
<evidence type="ECO:0000256" key="12">
    <source>
        <dbReference type="HAMAP-Rule" id="MF_00133"/>
    </source>
</evidence>
<sequence>MANEGTILTAADLAGNGAQGNDPDVHGKFGIFGGRFVPEALIPALDEVASVYEKAKNDQEFIREFDHLLRTYAGRPTTLTDVPRFSEQAGGARIVLKREDLTHTGAHKINNVLGQALLTKRLGKKRVIAETGAGQHGVATATAAALLGLECVIYMGAVDCERQALNVARMKLLGAQVVPVTNGSQTLKDAINEAFRDWVTNVDTTHYLFGTIAGPHPFPEMVRDFARIIGVEARRQIQELTGRLPDAVCAAVGGGSNAIGIFHAFLGDQDVRLHGYEAAGHGLDSGEHALTLTAGTVGVLHGSRTYVLQDDEGQTIESHSISAGLDYPGVGPEHAWLKDIGRATYHGVTDDQAMQAFSLLARTEGIIPAIESSHALAGALELGRELGPEATILVNLSGRGDKDMGTAMKYFNL</sequence>
<dbReference type="PIRSF" id="PIRSF001413">
    <property type="entry name" value="Trp_syn_beta"/>
    <property type="match status" value="1"/>
</dbReference>
<keyword evidence="6 12" id="KW-0028">Amino-acid biosynthesis</keyword>
<evidence type="ECO:0000256" key="4">
    <source>
        <dbReference type="ARBA" id="ARBA00009982"/>
    </source>
</evidence>
<dbReference type="EMBL" id="FOHX01000001">
    <property type="protein sequence ID" value="SES78991.1"/>
    <property type="molecule type" value="Genomic_DNA"/>
</dbReference>
<evidence type="ECO:0000256" key="5">
    <source>
        <dbReference type="ARBA" id="ARBA00011270"/>
    </source>
</evidence>
<feature type="domain" description="Tryptophan synthase beta chain-like PALP" evidence="13">
    <location>
        <begin position="72"/>
        <end position="398"/>
    </location>
</feature>
<feature type="modified residue" description="N6-(pyridoxal phosphate)lysine" evidence="12">
    <location>
        <position position="108"/>
    </location>
</feature>
<evidence type="ECO:0000256" key="3">
    <source>
        <dbReference type="ARBA" id="ARBA00004733"/>
    </source>
</evidence>
<gene>
    <name evidence="12" type="primary">trpB</name>
    <name evidence="14" type="ORF">SAMN05421811_101346</name>
</gene>
<evidence type="ECO:0000256" key="1">
    <source>
        <dbReference type="ARBA" id="ARBA00001933"/>
    </source>
</evidence>
<keyword evidence="15" id="KW-1185">Reference proteome</keyword>
<comment type="pathway">
    <text evidence="3 12">Amino-acid biosynthesis; L-tryptophan biosynthesis; L-tryptophan from chorismate: step 5/5.</text>
</comment>
<accession>A0A1H9ZC00</accession>
<dbReference type="PANTHER" id="PTHR48077">
    <property type="entry name" value="TRYPTOPHAN SYNTHASE-RELATED"/>
    <property type="match status" value="1"/>
</dbReference>
<evidence type="ECO:0000313" key="15">
    <source>
        <dbReference type="Proteomes" id="UP000199361"/>
    </source>
</evidence>
<evidence type="ECO:0000256" key="6">
    <source>
        <dbReference type="ARBA" id="ARBA00022605"/>
    </source>
</evidence>
<dbReference type="GO" id="GO:0005737">
    <property type="term" value="C:cytoplasm"/>
    <property type="evidence" value="ECO:0007669"/>
    <property type="project" value="TreeGrafter"/>
</dbReference>
<name>A0A1H9ZC00_9ACTN</name>
<dbReference type="InterPro" id="IPR006653">
    <property type="entry name" value="Trp_synth_b_CS"/>
</dbReference>
<dbReference type="Gene3D" id="3.40.50.1100">
    <property type="match status" value="2"/>
</dbReference>
<dbReference type="SUPFAM" id="SSF53686">
    <property type="entry name" value="Tryptophan synthase beta subunit-like PLP-dependent enzymes"/>
    <property type="match status" value="1"/>
</dbReference>
<dbReference type="InterPro" id="IPR001926">
    <property type="entry name" value="TrpB-like_PALP"/>
</dbReference>
<evidence type="ECO:0000313" key="14">
    <source>
        <dbReference type="EMBL" id="SES78991.1"/>
    </source>
</evidence>
<dbReference type="Proteomes" id="UP000199361">
    <property type="component" value="Unassembled WGS sequence"/>
</dbReference>
<keyword evidence="8 12" id="KW-0663">Pyridoxal phosphate</keyword>
<evidence type="ECO:0000256" key="11">
    <source>
        <dbReference type="ARBA" id="ARBA00049047"/>
    </source>
</evidence>
<dbReference type="GO" id="GO:0004834">
    <property type="term" value="F:tryptophan synthase activity"/>
    <property type="evidence" value="ECO:0007669"/>
    <property type="project" value="UniProtKB-UniRule"/>
</dbReference>
<dbReference type="EC" id="4.2.1.20" evidence="12"/>
<comment type="similarity">
    <text evidence="4 12">Belongs to the TrpB family.</text>
</comment>
<dbReference type="AlphaFoldDB" id="A0A1H9ZC00"/>
<dbReference type="NCBIfam" id="TIGR00263">
    <property type="entry name" value="trpB"/>
    <property type="match status" value="1"/>
</dbReference>
<dbReference type="InterPro" id="IPR023026">
    <property type="entry name" value="Trp_synth_beta/beta-like"/>
</dbReference>
<comment type="cofactor">
    <cofactor evidence="1 12">
        <name>pyridoxal 5'-phosphate</name>
        <dbReference type="ChEBI" id="CHEBI:597326"/>
    </cofactor>
</comment>
<evidence type="ECO:0000256" key="9">
    <source>
        <dbReference type="ARBA" id="ARBA00023141"/>
    </source>
</evidence>
<comment type="catalytic activity">
    <reaction evidence="11 12">
        <text>(1S,2R)-1-C-(indol-3-yl)glycerol 3-phosphate + L-serine = D-glyceraldehyde 3-phosphate + L-tryptophan + H2O</text>
        <dbReference type="Rhea" id="RHEA:10532"/>
        <dbReference type="ChEBI" id="CHEBI:15377"/>
        <dbReference type="ChEBI" id="CHEBI:33384"/>
        <dbReference type="ChEBI" id="CHEBI:57912"/>
        <dbReference type="ChEBI" id="CHEBI:58866"/>
        <dbReference type="ChEBI" id="CHEBI:59776"/>
        <dbReference type="EC" id="4.2.1.20"/>
    </reaction>
</comment>
<dbReference type="InterPro" id="IPR006654">
    <property type="entry name" value="Trp_synth_beta"/>
</dbReference>
<evidence type="ECO:0000256" key="7">
    <source>
        <dbReference type="ARBA" id="ARBA00022822"/>
    </source>
</evidence>
<organism evidence="14 15">
    <name type="scientific">Nonomuraea wenchangensis</name>
    <dbReference type="NCBI Taxonomy" id="568860"/>
    <lineage>
        <taxon>Bacteria</taxon>
        <taxon>Bacillati</taxon>
        <taxon>Actinomycetota</taxon>
        <taxon>Actinomycetes</taxon>
        <taxon>Streptosporangiales</taxon>
        <taxon>Streptosporangiaceae</taxon>
        <taxon>Nonomuraea</taxon>
    </lineage>
</organism>
<keyword evidence="9 12" id="KW-0057">Aromatic amino acid biosynthesis</keyword>
<dbReference type="PROSITE" id="PS00168">
    <property type="entry name" value="TRP_SYNTHASE_BETA"/>
    <property type="match status" value="1"/>
</dbReference>
<proteinExistence type="inferred from homology"/>
<reference evidence="14 15" key="1">
    <citation type="submission" date="2016-10" db="EMBL/GenBank/DDBJ databases">
        <authorList>
            <person name="de Groot N.N."/>
        </authorList>
    </citation>
    <scope>NUCLEOTIDE SEQUENCE [LARGE SCALE GENOMIC DNA]</scope>
    <source>
        <strain evidence="14 15">CGMCC 4.5598</strain>
    </source>
</reference>
<dbReference type="FunFam" id="3.40.50.1100:FF:000004">
    <property type="entry name" value="Tryptophan synthase beta chain"/>
    <property type="match status" value="1"/>
</dbReference>
<dbReference type="HAMAP" id="MF_00133">
    <property type="entry name" value="Trp_synth_beta"/>
    <property type="match status" value="1"/>
</dbReference>
<dbReference type="FunFam" id="3.40.50.1100:FF:000001">
    <property type="entry name" value="Tryptophan synthase beta chain"/>
    <property type="match status" value="1"/>
</dbReference>
<evidence type="ECO:0000259" key="13">
    <source>
        <dbReference type="Pfam" id="PF00291"/>
    </source>
</evidence>
<dbReference type="STRING" id="568860.SAMN05421811_101346"/>
<dbReference type="UniPathway" id="UPA00035">
    <property type="reaction ID" value="UER00044"/>
</dbReference>
<protein>
    <recommendedName>
        <fullName evidence="12">Tryptophan synthase beta chain</fullName>
        <ecNumber evidence="12">4.2.1.20</ecNumber>
    </recommendedName>
</protein>
<evidence type="ECO:0000256" key="8">
    <source>
        <dbReference type="ARBA" id="ARBA00022898"/>
    </source>
</evidence>